<proteinExistence type="predicted"/>
<keyword evidence="1" id="KW-0472">Membrane</keyword>
<dbReference type="Proteomes" id="UP000094757">
    <property type="component" value="Chromosome"/>
</dbReference>
<gene>
    <name evidence="2" type="ORF">BCB69_01110</name>
</gene>
<keyword evidence="1" id="KW-1133">Transmembrane helix</keyword>
<sequence length="167" mass="18867">MRNVVISLSIILVIIFIYVCQLPFIFGQTSTGFIFIKKAYAGMPITLSYRHSVMKTPVQENLYINDTVDGLSLKSTRYQSFGVGLPFLASEGHFHQEGTWFVLDNMHREYPTLSLRNGVSNNGVIQVDEESYDLPGLMPLGTELYIYICPLYQGIIKAKSFRRGNNG</sequence>
<reference evidence="3" key="1">
    <citation type="submission" date="2016-08" db="EMBL/GenBank/DDBJ databases">
        <authorList>
            <person name="Holder M.E."/>
            <person name="Ajami N.J."/>
            <person name="Petrosino J.F."/>
        </authorList>
    </citation>
    <scope>NUCLEOTIDE SEQUENCE [LARGE SCALE GENOMIC DNA]</scope>
    <source>
        <strain evidence="3">F0677</strain>
    </source>
</reference>
<evidence type="ECO:0008006" key="4">
    <source>
        <dbReference type="Google" id="ProtNLM"/>
    </source>
</evidence>
<dbReference type="InterPro" id="IPR015001">
    <property type="entry name" value="DUF1850"/>
</dbReference>
<protein>
    <recommendedName>
        <fullName evidence="4">DUF1850 domain-containing protein</fullName>
    </recommendedName>
</protein>
<name>A0A1B3WCN0_9FIRM</name>
<evidence type="ECO:0000313" key="3">
    <source>
        <dbReference type="Proteomes" id="UP000094757"/>
    </source>
</evidence>
<dbReference type="STRING" id="39950.BCB69_01110"/>
<dbReference type="EMBL" id="CP017037">
    <property type="protein sequence ID" value="AOH38714.1"/>
    <property type="molecule type" value="Genomic_DNA"/>
</dbReference>
<dbReference type="Pfam" id="PF08905">
    <property type="entry name" value="DUF1850"/>
    <property type="match status" value="1"/>
</dbReference>
<dbReference type="KEGG" id="dpn:BCB69_01110"/>
<feature type="transmembrane region" description="Helical" evidence="1">
    <location>
        <begin position="6"/>
        <end position="27"/>
    </location>
</feature>
<keyword evidence="1" id="KW-0812">Transmembrane</keyword>
<organism evidence="2 3">
    <name type="scientific">Dialister pneumosintes</name>
    <dbReference type="NCBI Taxonomy" id="39950"/>
    <lineage>
        <taxon>Bacteria</taxon>
        <taxon>Bacillati</taxon>
        <taxon>Bacillota</taxon>
        <taxon>Negativicutes</taxon>
        <taxon>Veillonellales</taxon>
        <taxon>Veillonellaceae</taxon>
        <taxon>Dialister</taxon>
    </lineage>
</organism>
<evidence type="ECO:0000313" key="2">
    <source>
        <dbReference type="EMBL" id="AOH38714.1"/>
    </source>
</evidence>
<dbReference type="AlphaFoldDB" id="A0A1B3WCN0"/>
<evidence type="ECO:0000256" key="1">
    <source>
        <dbReference type="SAM" id="Phobius"/>
    </source>
</evidence>
<accession>A0A1B3WCN0</accession>